<name>A0AAV5AVX9_9AGAM</name>
<proteinExistence type="predicted"/>
<dbReference type="EMBL" id="BPWL01000012">
    <property type="protein sequence ID" value="GJJ16045.1"/>
    <property type="molecule type" value="Genomic_DNA"/>
</dbReference>
<reference evidence="1" key="1">
    <citation type="submission" date="2021-10" db="EMBL/GenBank/DDBJ databases">
        <title>De novo Genome Assembly of Clathrus columnatus (Basidiomycota, Fungi) Using Illumina and Nanopore Sequence Data.</title>
        <authorList>
            <person name="Ogiso-Tanaka E."/>
            <person name="Itagaki H."/>
            <person name="Hosoya T."/>
            <person name="Hosaka K."/>
        </authorList>
    </citation>
    <scope>NUCLEOTIDE SEQUENCE</scope>
    <source>
        <strain evidence="1">MO-923</strain>
    </source>
</reference>
<dbReference type="Proteomes" id="UP001050691">
    <property type="component" value="Unassembled WGS sequence"/>
</dbReference>
<comment type="caution">
    <text evidence="1">The sequence shown here is derived from an EMBL/GenBank/DDBJ whole genome shotgun (WGS) entry which is preliminary data.</text>
</comment>
<evidence type="ECO:0008006" key="3">
    <source>
        <dbReference type="Google" id="ProtNLM"/>
    </source>
</evidence>
<protein>
    <recommendedName>
        <fullName evidence="3">Ricin B lectin domain-containing protein</fullName>
    </recommendedName>
</protein>
<sequence length="123" mass="13407">MSLNGIYNIVLNGGSLKANSAAVGTKPGVNLVAFNNNDDLQKWSVKPIGGAKVGNTYLIQNAYTGLYVAPYNNTLTFSPEPYVWITTGDRSRISTVDSLNWVPSDNDELVIVTENKRNWSILA</sequence>
<dbReference type="InterPro" id="IPR035992">
    <property type="entry name" value="Ricin_B-like_lectins"/>
</dbReference>
<gene>
    <name evidence="1" type="ORF">Clacol_010324</name>
</gene>
<organism evidence="1 2">
    <name type="scientific">Clathrus columnatus</name>
    <dbReference type="NCBI Taxonomy" id="1419009"/>
    <lineage>
        <taxon>Eukaryota</taxon>
        <taxon>Fungi</taxon>
        <taxon>Dikarya</taxon>
        <taxon>Basidiomycota</taxon>
        <taxon>Agaricomycotina</taxon>
        <taxon>Agaricomycetes</taxon>
        <taxon>Phallomycetidae</taxon>
        <taxon>Phallales</taxon>
        <taxon>Clathraceae</taxon>
        <taxon>Clathrus</taxon>
    </lineage>
</organism>
<keyword evidence="2" id="KW-1185">Reference proteome</keyword>
<accession>A0AAV5AVX9</accession>
<evidence type="ECO:0000313" key="1">
    <source>
        <dbReference type="EMBL" id="GJJ16045.1"/>
    </source>
</evidence>
<evidence type="ECO:0000313" key="2">
    <source>
        <dbReference type="Proteomes" id="UP001050691"/>
    </source>
</evidence>
<dbReference type="Gene3D" id="2.80.10.50">
    <property type="match status" value="1"/>
</dbReference>
<dbReference type="AlphaFoldDB" id="A0AAV5AVX9"/>
<dbReference type="SUPFAM" id="SSF50370">
    <property type="entry name" value="Ricin B-like lectins"/>
    <property type="match status" value="1"/>
</dbReference>